<accession>A0A4U0F9G5</accession>
<dbReference type="RefSeq" id="WP_136779182.1">
    <property type="nucleotide sequence ID" value="NZ_SUPK01000009.1"/>
</dbReference>
<reference evidence="2 3" key="1">
    <citation type="submission" date="2019-04" db="EMBL/GenBank/DDBJ databases">
        <title>Cohnella sp. nov., isolated from soil.</title>
        <authorList>
            <person name="Kim W."/>
        </authorList>
    </citation>
    <scope>NUCLEOTIDE SEQUENCE [LARGE SCALE GENOMIC DNA]</scope>
    <source>
        <strain evidence="2 3">CAU 1483</strain>
    </source>
</reference>
<proteinExistence type="predicted"/>
<dbReference type="Gene3D" id="2.60.40.10">
    <property type="entry name" value="Immunoglobulins"/>
    <property type="match status" value="1"/>
</dbReference>
<dbReference type="Proteomes" id="UP000309673">
    <property type="component" value="Unassembled WGS sequence"/>
</dbReference>
<comment type="caution">
    <text evidence="2">The sequence shown here is derived from an EMBL/GenBank/DDBJ whole genome shotgun (WGS) entry which is preliminary data.</text>
</comment>
<dbReference type="InterPro" id="IPR013783">
    <property type="entry name" value="Ig-like_fold"/>
</dbReference>
<dbReference type="EMBL" id="SUPK01000009">
    <property type="protein sequence ID" value="TJY39742.1"/>
    <property type="molecule type" value="Genomic_DNA"/>
</dbReference>
<evidence type="ECO:0000313" key="3">
    <source>
        <dbReference type="Proteomes" id="UP000309673"/>
    </source>
</evidence>
<evidence type="ECO:0000313" key="2">
    <source>
        <dbReference type="EMBL" id="TJY39742.1"/>
    </source>
</evidence>
<evidence type="ECO:0000259" key="1">
    <source>
        <dbReference type="PROSITE" id="PS50093"/>
    </source>
</evidence>
<dbReference type="SUPFAM" id="SSF49299">
    <property type="entry name" value="PKD domain"/>
    <property type="match status" value="1"/>
</dbReference>
<dbReference type="InterPro" id="IPR000601">
    <property type="entry name" value="PKD_dom"/>
</dbReference>
<dbReference type="InterPro" id="IPR035986">
    <property type="entry name" value="PKD_dom_sf"/>
</dbReference>
<protein>
    <recommendedName>
        <fullName evidence="1">PKD domain-containing protein</fullName>
    </recommendedName>
</protein>
<feature type="domain" description="PKD" evidence="1">
    <location>
        <begin position="26"/>
        <end position="69"/>
    </location>
</feature>
<dbReference type="PROSITE" id="PS50093">
    <property type="entry name" value="PKD"/>
    <property type="match status" value="1"/>
</dbReference>
<organism evidence="2 3">
    <name type="scientific">Cohnella pontilimi</name>
    <dbReference type="NCBI Taxonomy" id="2564100"/>
    <lineage>
        <taxon>Bacteria</taxon>
        <taxon>Bacillati</taxon>
        <taxon>Bacillota</taxon>
        <taxon>Bacilli</taxon>
        <taxon>Bacillales</taxon>
        <taxon>Paenibacillaceae</taxon>
        <taxon>Cohnella</taxon>
    </lineage>
</organism>
<keyword evidence="3" id="KW-1185">Reference proteome</keyword>
<name>A0A4U0F9G5_9BACL</name>
<dbReference type="OrthoDB" id="2088379at2"/>
<dbReference type="AlphaFoldDB" id="A0A4U0F9G5"/>
<gene>
    <name evidence="2" type="ORF">E5161_17490</name>
</gene>
<sequence>MSIDDTSAQAIDPYVQAAYPITGWQWSWSAIEGSDSDRRMKMDGTQHKEFLYKKPGEYQVTLTVTNALGRKSEVYVLPFTVLRDENPAVVFYPYSSQISREDAVTFVDDAVSTDYDTITTERIEVYYDVNGDETYSEWIDTISGPLTQYKPAASRLGKYRIKITVEEDFGQETFPEFITEADKRRTTKQFEFIVDNYIPYNDIYTDIPAVRPQIDAYFMADKNLAQSKIDYLKSSTVTINNGLRREGADPQVNVWDMHTYTYSQPGSTTYNTGQSYPPAKYYWCSSGGYCGTLDRQSVTDNGTNVDFGYDATKPMSDSHGATSSCSSSGFVAAGSSPETAKCPSSVYYSSGGYSGTLSQSSYDYSSQGVYDSKGNYLGFNWVRYYTYSGTVTKTWTETYHVYDWRWVPNYYGYYTGTLYKDIRQPFTNPFTRTTSQKYIIYISDNIINELPDFNRVKGISDAKIILVGSPPITGQSSPADFIENKGQPIEELTQSVIDTISSQFAATAAQTVLVNETFNLLTEETDPELDPIVLQQMQYVHDEHFYDNPTGHASFALTAFDPTKYTAESLKTSFAFPGEYRIFRRVKDQPSTDPKFAKYSYYSNDAETIVRVHRKPIAEAELDWTYDVNCSCYRTTWVDKSYDLDHNVSDPVNKGIVERKIRYQFSGEWYYRIPDELAPGSYRLEYTVKDIEGVWSDPFVMTFTLSPAPPPQLKGNLKAEDGAFTLAGGVPAGENLVAHKLWTRYPSSVNLELLMSVSGNYIRKVVPYYTGTKSGSDIEWSDVNTGIPATTPDGSYIYRIQANAANGTKANLDFPVKVLTPIQLTPEIRTSYGVSDTATVGQPMTVAATTTEYAHQVTVIAFKGQPFQKSLTLSGTVTSTAGTGSKEWSVSFTPQKPIADGVYTFEWTARTPNGNVEIKTMSVKIVNNTAPTGDFTVFTYDGKDASMPIFEGDTAHIRSLNLADAERDSLVVRYEVFDPSGTKRLDDSATVAYPYAATGPDMALPTGTVAVGTWTVKQTISDGKAPAVTRTRTFMVRALGIQGVVKHTEAWEANRLRYNEKHPDAQRPADWFWAGEAFVLEATVTESGTSWTKPVSVVAAATPQLRKALSAVPASPLWKGVLGSGDAGGPLNELPEGAYSFVFTVTYSNGVVKTSTVTIRLRDNIDDYVQVHRVQ</sequence>